<proteinExistence type="predicted"/>
<evidence type="ECO:0000256" key="1">
    <source>
        <dbReference type="SAM" id="Phobius"/>
    </source>
</evidence>
<accession>A0A485M685</accession>
<organism evidence="2">
    <name type="scientific">anaerobic digester metagenome</name>
    <dbReference type="NCBI Taxonomy" id="1263854"/>
    <lineage>
        <taxon>unclassified sequences</taxon>
        <taxon>metagenomes</taxon>
        <taxon>ecological metagenomes</taxon>
    </lineage>
</organism>
<keyword evidence="1" id="KW-0472">Membrane</keyword>
<feature type="transmembrane region" description="Helical" evidence="1">
    <location>
        <begin position="118"/>
        <end position="141"/>
    </location>
</feature>
<protein>
    <submittedName>
        <fullName evidence="2">Uncharacterized protein</fullName>
    </submittedName>
</protein>
<keyword evidence="1" id="KW-1133">Transmembrane helix</keyword>
<feature type="transmembrane region" description="Helical" evidence="1">
    <location>
        <begin position="89"/>
        <end position="112"/>
    </location>
</feature>
<gene>
    <name evidence="2" type="ORF">SCFA_950023</name>
</gene>
<reference evidence="2" key="1">
    <citation type="submission" date="2019-03" db="EMBL/GenBank/DDBJ databases">
        <authorList>
            <person name="Hao L."/>
        </authorList>
    </citation>
    <scope>NUCLEOTIDE SEQUENCE</scope>
</reference>
<feature type="transmembrane region" description="Helical" evidence="1">
    <location>
        <begin position="20"/>
        <end position="41"/>
    </location>
</feature>
<feature type="transmembrane region" description="Helical" evidence="1">
    <location>
        <begin position="47"/>
        <end position="69"/>
    </location>
</feature>
<sequence>MADETEMTEPRESRAAQKIAVGSVAEGVVGASAATIAVIALTGVFPQILLCVATITAGSALMLQGGAIAGRFSALVHDASAGRIESSELGGGMTAEFIGGVTGIVLGILSLLNIYPLILLPAAAVVLGGALILGSGIAARMNMLLVERIESRKIAREIARQAISAAAGVQVLIGVGAVTLGILGLTGLSPVLLSLIAVLVVGISDLLSGTAFAGRIVNMFQ</sequence>
<evidence type="ECO:0000313" key="2">
    <source>
        <dbReference type="EMBL" id="VFU19039.1"/>
    </source>
</evidence>
<dbReference type="EMBL" id="CAADRM010000164">
    <property type="protein sequence ID" value="VFU19039.1"/>
    <property type="molecule type" value="Genomic_DNA"/>
</dbReference>
<feature type="transmembrane region" description="Helical" evidence="1">
    <location>
        <begin position="162"/>
        <end position="185"/>
    </location>
</feature>
<dbReference type="AlphaFoldDB" id="A0A485M685"/>
<keyword evidence="1" id="KW-0812">Transmembrane</keyword>
<feature type="transmembrane region" description="Helical" evidence="1">
    <location>
        <begin position="191"/>
        <end position="213"/>
    </location>
</feature>
<name>A0A485M685_9ZZZZ</name>